<keyword evidence="3" id="KW-1185">Reference proteome</keyword>
<gene>
    <name evidence="2" type="ORF">Acr_06g0007980</name>
</gene>
<reference evidence="2 3" key="1">
    <citation type="submission" date="2019-07" db="EMBL/GenBank/DDBJ databases">
        <title>De Novo Assembly of kiwifruit Actinidia rufa.</title>
        <authorList>
            <person name="Sugita-Konishi S."/>
            <person name="Sato K."/>
            <person name="Mori E."/>
            <person name="Abe Y."/>
            <person name="Kisaki G."/>
            <person name="Hamano K."/>
            <person name="Suezawa K."/>
            <person name="Otani M."/>
            <person name="Fukuda T."/>
            <person name="Manabe T."/>
            <person name="Gomi K."/>
            <person name="Tabuchi M."/>
            <person name="Akimitsu K."/>
            <person name="Kataoka I."/>
        </authorList>
    </citation>
    <scope>NUCLEOTIDE SEQUENCE [LARGE SCALE GENOMIC DNA]</scope>
    <source>
        <strain evidence="3">cv. Fuchu</strain>
    </source>
</reference>
<feature type="region of interest" description="Disordered" evidence="1">
    <location>
        <begin position="103"/>
        <end position="127"/>
    </location>
</feature>
<feature type="compositionally biased region" description="Basic and acidic residues" evidence="1">
    <location>
        <begin position="47"/>
        <end position="63"/>
    </location>
</feature>
<sequence>MASEDEDYSASRQTRGEPSHVPRMPGDKGANYWPMLRGQRRPPRSRGRAELESHGDNRTEVSSKRKSSPHRSRRSEDLQDALNAKMNQVVDLKEKLNSRRVVGEVKIPRGQDDCSPQGTYPRRGWDW</sequence>
<dbReference type="Proteomes" id="UP000585474">
    <property type="component" value="Unassembled WGS sequence"/>
</dbReference>
<feature type="region of interest" description="Disordered" evidence="1">
    <location>
        <begin position="1"/>
        <end position="82"/>
    </location>
</feature>
<organism evidence="2 3">
    <name type="scientific">Actinidia rufa</name>
    <dbReference type="NCBI Taxonomy" id="165716"/>
    <lineage>
        <taxon>Eukaryota</taxon>
        <taxon>Viridiplantae</taxon>
        <taxon>Streptophyta</taxon>
        <taxon>Embryophyta</taxon>
        <taxon>Tracheophyta</taxon>
        <taxon>Spermatophyta</taxon>
        <taxon>Magnoliopsida</taxon>
        <taxon>eudicotyledons</taxon>
        <taxon>Gunneridae</taxon>
        <taxon>Pentapetalae</taxon>
        <taxon>asterids</taxon>
        <taxon>Ericales</taxon>
        <taxon>Actinidiaceae</taxon>
        <taxon>Actinidia</taxon>
    </lineage>
</organism>
<dbReference type="AlphaFoldDB" id="A0A7J0EQT4"/>
<evidence type="ECO:0000256" key="1">
    <source>
        <dbReference type="SAM" id="MobiDB-lite"/>
    </source>
</evidence>
<feature type="compositionally biased region" description="Basic and acidic residues" evidence="1">
    <location>
        <begin position="103"/>
        <end position="112"/>
    </location>
</feature>
<evidence type="ECO:0000313" key="2">
    <source>
        <dbReference type="EMBL" id="GFY88858.1"/>
    </source>
</evidence>
<accession>A0A7J0EQT4</accession>
<protein>
    <submittedName>
        <fullName evidence="2">Uncharacterized protein</fullName>
    </submittedName>
</protein>
<name>A0A7J0EQT4_9ERIC</name>
<dbReference type="EMBL" id="BJWL01000006">
    <property type="protein sequence ID" value="GFY88858.1"/>
    <property type="molecule type" value="Genomic_DNA"/>
</dbReference>
<comment type="caution">
    <text evidence="2">The sequence shown here is derived from an EMBL/GenBank/DDBJ whole genome shotgun (WGS) entry which is preliminary data.</text>
</comment>
<feature type="compositionally biased region" description="Basic residues" evidence="1">
    <location>
        <begin position="64"/>
        <end position="73"/>
    </location>
</feature>
<proteinExistence type="predicted"/>
<evidence type="ECO:0000313" key="3">
    <source>
        <dbReference type="Proteomes" id="UP000585474"/>
    </source>
</evidence>